<dbReference type="Gramene" id="AUR62009280-RA">
    <property type="protein sequence ID" value="AUR62009280-RA:cds"/>
    <property type="gene ID" value="AUR62009280"/>
</dbReference>
<reference evidence="6" key="2">
    <citation type="submission" date="2021-03" db="UniProtKB">
        <authorList>
            <consortium name="EnsemblPlants"/>
        </authorList>
    </citation>
    <scope>IDENTIFICATION</scope>
</reference>
<dbReference type="Gene3D" id="3.40.50.300">
    <property type="entry name" value="P-loop containing nucleotide triphosphate hydrolases"/>
    <property type="match status" value="1"/>
</dbReference>
<dbReference type="Pfam" id="PF23559">
    <property type="entry name" value="WHD_DRP"/>
    <property type="match status" value="1"/>
</dbReference>
<evidence type="ECO:0008006" key="8">
    <source>
        <dbReference type="Google" id="ProtNLM"/>
    </source>
</evidence>
<keyword evidence="1" id="KW-0677">Repeat</keyword>
<dbReference type="GO" id="GO:0006952">
    <property type="term" value="P:defense response"/>
    <property type="evidence" value="ECO:0007669"/>
    <property type="project" value="UniProtKB-KW"/>
</dbReference>
<dbReference type="InterPro" id="IPR042197">
    <property type="entry name" value="Apaf_helical"/>
</dbReference>
<dbReference type="SUPFAM" id="SSF52540">
    <property type="entry name" value="P-loop containing nucleoside triphosphate hydrolases"/>
    <property type="match status" value="1"/>
</dbReference>
<dbReference type="InterPro" id="IPR058922">
    <property type="entry name" value="WHD_DRP"/>
</dbReference>
<dbReference type="EnsemblPlants" id="AUR62009280-RA">
    <property type="protein sequence ID" value="AUR62009280-RA:cds"/>
    <property type="gene ID" value="AUR62009280"/>
</dbReference>
<feature type="domain" description="NB-ARC" evidence="3">
    <location>
        <begin position="131"/>
        <end position="285"/>
    </location>
</feature>
<dbReference type="Pfam" id="PF23598">
    <property type="entry name" value="LRR_14"/>
    <property type="match status" value="1"/>
</dbReference>
<keyword evidence="2" id="KW-0611">Plant defense</keyword>
<dbReference type="Gene3D" id="1.10.8.430">
    <property type="entry name" value="Helical domain of apoptotic protease-activating factors"/>
    <property type="match status" value="1"/>
</dbReference>
<dbReference type="InterPro" id="IPR032675">
    <property type="entry name" value="LRR_dom_sf"/>
</dbReference>
<evidence type="ECO:0000256" key="1">
    <source>
        <dbReference type="ARBA" id="ARBA00022737"/>
    </source>
</evidence>
<sequence>MEWLRRLRMVLYQADDLFDLVLTIDRQKQQQVEVNKQVCVSFSRSGTLSFNWKISREIKSIRQQLYEIKSDVSGLNLPAYDRRDESQLLGTRFFRNRETGSFVKADDVIGRETEKNIIIGMLFYPSYDDGNKITVIPIVGFGGLGKTTLAQLVFNDENVQKHFDLAAWACVPEVGDQSIVMRRVYQSLTGDTDSYSPLVGQVKSGIQDSIKDKKYLLVLDDIWDYSRDSWLDLLSLLECGASGSRVIVTTRSANVAKVVGTTEAHHLGLLAEEESWNLFKKFAFRLGHEETNPVLTQLGKEIVESCGNVPLAIRVVGSLLYSENSERHWQRIRNARLSKAKRNEDNNIMQVLKLSYDYLPPALKQCFAYCSLFEKNYTYKKNELVKLWMAQGYFDPSSTDTGEQYFLELLGRNLFQDPNEDNEGNVICCKMHDLVHDLAQDIAGEEMKLIEPLDQISATDGLMHVSFKIKEPEDDGWEAPVSLLAARKMRSLILSSSYPTCTIKASSLKLVILKFQSLRVLDLTGMNFSVVPKFLGMLRHLRYLNLAENGGIKCLPDDITRLQNLQTLKLVGCYSLTELPRDFCKLDNLRHLAMAESDLSDLPLGFGKMTSLKELDLFVVGKSYGIDSLPPLNICELVIKFSKWRSDAVVEAQRANLKDNQLLTSLDFEFEAIEVTPNLSEMDKMLMFLQLPPNLKDIGVHDYKGVEMPRRWLDGLFKLVFVRIGGCSNCRVLPHLSQLPCLNELVLCSFDDLEYVEDEDDIWVSGGGKCGSGAQIDYFPSLTTLYIYSLRSLKGWTRPAMNDDGEPRQLSFPRLRRMTLDGPTYLAISSKLSNLQYLMIRGCKELTSFTIESSNSIQHLKIRGCKSLESITMGNLSILEELELSNLEKLTQLPEEMGDLFLLRQLYISKCLELASLPQSLLGLTSLQNLYIWNCPHLKERYEKPNGQDWHLLQHIPKYGGFGSVWWGGGSDVLVWLVVALV</sequence>
<dbReference type="InterPro" id="IPR027417">
    <property type="entry name" value="P-loop_NTPase"/>
</dbReference>
<evidence type="ECO:0000313" key="6">
    <source>
        <dbReference type="EnsemblPlants" id="AUR62009280-RA:cds"/>
    </source>
</evidence>
<evidence type="ECO:0000259" key="4">
    <source>
        <dbReference type="Pfam" id="PF23559"/>
    </source>
</evidence>
<evidence type="ECO:0000259" key="5">
    <source>
        <dbReference type="Pfam" id="PF23598"/>
    </source>
</evidence>
<dbReference type="InterPro" id="IPR055414">
    <property type="entry name" value="LRR_R13L4/SHOC2-like"/>
</dbReference>
<dbReference type="OMA" id="ECWSIVE"/>
<dbReference type="Proteomes" id="UP000596660">
    <property type="component" value="Unplaced"/>
</dbReference>
<evidence type="ECO:0000313" key="7">
    <source>
        <dbReference type="Proteomes" id="UP000596660"/>
    </source>
</evidence>
<evidence type="ECO:0000256" key="2">
    <source>
        <dbReference type="ARBA" id="ARBA00022821"/>
    </source>
</evidence>
<protein>
    <recommendedName>
        <fullName evidence="8">NB-ARC domain-containing protein</fullName>
    </recommendedName>
</protein>
<dbReference type="PANTHER" id="PTHR36766:SF40">
    <property type="entry name" value="DISEASE RESISTANCE PROTEIN RGA3"/>
    <property type="match status" value="1"/>
</dbReference>
<accession>A0A803LBP1</accession>
<evidence type="ECO:0000259" key="3">
    <source>
        <dbReference type="Pfam" id="PF00931"/>
    </source>
</evidence>
<dbReference type="Gene3D" id="3.80.10.10">
    <property type="entry name" value="Ribonuclease Inhibitor"/>
    <property type="match status" value="2"/>
</dbReference>
<dbReference type="SUPFAM" id="SSF52047">
    <property type="entry name" value="RNI-like"/>
    <property type="match status" value="1"/>
</dbReference>
<dbReference type="AlphaFoldDB" id="A0A803LBP1"/>
<feature type="domain" description="Disease resistance R13L4/SHOC-2-like LRR" evidence="5">
    <location>
        <begin position="508"/>
        <end position="788"/>
    </location>
</feature>
<organism evidence="6 7">
    <name type="scientific">Chenopodium quinoa</name>
    <name type="common">Quinoa</name>
    <dbReference type="NCBI Taxonomy" id="63459"/>
    <lineage>
        <taxon>Eukaryota</taxon>
        <taxon>Viridiplantae</taxon>
        <taxon>Streptophyta</taxon>
        <taxon>Embryophyta</taxon>
        <taxon>Tracheophyta</taxon>
        <taxon>Spermatophyta</taxon>
        <taxon>Magnoliopsida</taxon>
        <taxon>eudicotyledons</taxon>
        <taxon>Gunneridae</taxon>
        <taxon>Pentapetalae</taxon>
        <taxon>Caryophyllales</taxon>
        <taxon>Chenopodiaceae</taxon>
        <taxon>Chenopodioideae</taxon>
        <taxon>Atripliceae</taxon>
        <taxon>Chenopodium</taxon>
    </lineage>
</organism>
<name>A0A803LBP1_CHEQI</name>
<dbReference type="FunFam" id="1.10.10.10:FF:000322">
    <property type="entry name" value="Probable disease resistance protein At1g63360"/>
    <property type="match status" value="1"/>
</dbReference>
<dbReference type="InterPro" id="IPR002182">
    <property type="entry name" value="NB-ARC"/>
</dbReference>
<feature type="domain" description="Disease resistance protein winged helix" evidence="4">
    <location>
        <begin position="372"/>
        <end position="439"/>
    </location>
</feature>
<dbReference type="SUPFAM" id="SSF52058">
    <property type="entry name" value="L domain-like"/>
    <property type="match status" value="1"/>
</dbReference>
<dbReference type="Pfam" id="PF00931">
    <property type="entry name" value="NB-ARC"/>
    <property type="match status" value="1"/>
</dbReference>
<dbReference type="PRINTS" id="PR00364">
    <property type="entry name" value="DISEASERSIST"/>
</dbReference>
<reference evidence="6" key="1">
    <citation type="journal article" date="2017" name="Nature">
        <title>The genome of Chenopodium quinoa.</title>
        <authorList>
            <person name="Jarvis D.E."/>
            <person name="Ho Y.S."/>
            <person name="Lightfoot D.J."/>
            <person name="Schmoeckel S.M."/>
            <person name="Li B."/>
            <person name="Borm T.J.A."/>
            <person name="Ohyanagi H."/>
            <person name="Mineta K."/>
            <person name="Michell C.T."/>
            <person name="Saber N."/>
            <person name="Kharbatia N.M."/>
            <person name="Rupper R.R."/>
            <person name="Sharp A.R."/>
            <person name="Dally N."/>
            <person name="Boughton B.A."/>
            <person name="Woo Y.H."/>
            <person name="Gao G."/>
            <person name="Schijlen E.G.W.M."/>
            <person name="Guo X."/>
            <person name="Momin A.A."/>
            <person name="Negrao S."/>
            <person name="Al-Babili S."/>
            <person name="Gehring C."/>
            <person name="Roessner U."/>
            <person name="Jung C."/>
            <person name="Murphy K."/>
            <person name="Arold S.T."/>
            <person name="Gojobori T."/>
            <person name="van der Linden C.G."/>
            <person name="van Loo E.N."/>
            <person name="Jellen E.N."/>
            <person name="Maughan P.J."/>
            <person name="Tester M."/>
        </authorList>
    </citation>
    <scope>NUCLEOTIDE SEQUENCE [LARGE SCALE GENOMIC DNA]</scope>
    <source>
        <strain evidence="6">cv. PI 614886</strain>
    </source>
</reference>
<proteinExistence type="predicted"/>
<dbReference type="GO" id="GO:0043531">
    <property type="term" value="F:ADP binding"/>
    <property type="evidence" value="ECO:0007669"/>
    <property type="project" value="InterPro"/>
</dbReference>
<keyword evidence="7" id="KW-1185">Reference proteome</keyword>
<dbReference type="PANTHER" id="PTHR36766">
    <property type="entry name" value="PLANT BROAD-SPECTRUM MILDEW RESISTANCE PROTEIN RPW8"/>
    <property type="match status" value="1"/>
</dbReference>